<dbReference type="InterPro" id="IPR011733">
    <property type="entry name" value="CHP02185_IM"/>
</dbReference>
<evidence type="ECO:0000256" key="1">
    <source>
        <dbReference type="SAM" id="Phobius"/>
    </source>
</evidence>
<feature type="transmembrane region" description="Helical" evidence="1">
    <location>
        <begin position="24"/>
        <end position="45"/>
    </location>
</feature>
<dbReference type="NCBIfam" id="TIGR02185">
    <property type="entry name" value="Trep_Strep"/>
    <property type="match status" value="1"/>
</dbReference>
<dbReference type="Proteomes" id="UP000253915">
    <property type="component" value="Unassembled WGS sequence"/>
</dbReference>
<evidence type="ECO:0000313" key="9">
    <source>
        <dbReference type="Proteomes" id="UP000253857"/>
    </source>
</evidence>
<dbReference type="EMBL" id="WPOM01000016">
    <property type="protein sequence ID" value="MVN33343.1"/>
    <property type="molecule type" value="Genomic_DNA"/>
</dbReference>
<reference evidence="2 13" key="4">
    <citation type="submission" date="2019-11" db="EMBL/GenBank/DDBJ databases">
        <title>Whole genome shotgun sequencing (WGS) data from Adlercreutzia equolifaciens ResAG-91, Eggerthella lenta MRI-F36, MRI-F37, MRI-F40, ResAG-49, ResAG-88, ResAG-121, ResAG-145, and Gordonibacter sp. ResAG-5, ResAG-26, ResAG-43, ResAG-50, ResAG-59.</title>
        <authorList>
            <person name="Stoll D.A."/>
            <person name="Danylec N."/>
            <person name="Franz C.M.A.P."/>
            <person name="Huch M."/>
        </authorList>
    </citation>
    <scope>NUCLEOTIDE SEQUENCE [LARGE SCALE GENOMIC DNA]</scope>
    <source>
        <strain evidence="2 13">ResAG-88</strain>
    </source>
</reference>
<evidence type="ECO:0000313" key="7">
    <source>
        <dbReference type="EMBL" id="TNU90011.1"/>
    </source>
</evidence>
<dbReference type="EMBL" id="PPTU01000001">
    <property type="protein sequence ID" value="RDB73543.1"/>
    <property type="molecule type" value="Genomic_DNA"/>
</dbReference>
<feature type="transmembrane region" description="Helical" evidence="1">
    <location>
        <begin position="102"/>
        <end position="118"/>
    </location>
</feature>
<dbReference type="AlphaFoldDB" id="A0A369NTW3"/>
<evidence type="ECO:0000313" key="11">
    <source>
        <dbReference type="Proteomes" id="UP000253970"/>
    </source>
</evidence>
<evidence type="ECO:0000313" key="12">
    <source>
        <dbReference type="Proteomes" id="UP000312594"/>
    </source>
</evidence>
<keyword evidence="1" id="KW-1133">Transmembrane helix</keyword>
<dbReference type="Proteomes" id="UP000253857">
    <property type="component" value="Unassembled WGS sequence"/>
</dbReference>
<evidence type="ECO:0000313" key="5">
    <source>
        <dbReference type="EMBL" id="RDB88217.1"/>
    </source>
</evidence>
<feature type="transmembrane region" description="Helical" evidence="1">
    <location>
        <begin position="78"/>
        <end position="96"/>
    </location>
</feature>
<dbReference type="EMBL" id="VEVP01000021">
    <property type="protein sequence ID" value="TNU90011.1"/>
    <property type="molecule type" value="Genomic_DNA"/>
</dbReference>
<dbReference type="RefSeq" id="WP_009304421.1">
    <property type="nucleotide sequence ID" value="NZ_AP025575.1"/>
</dbReference>
<dbReference type="Pfam" id="PF09605">
    <property type="entry name" value="Trep_Strep"/>
    <property type="match status" value="1"/>
</dbReference>
<gene>
    <name evidence="6" type="ORF">C1853_01420</name>
    <name evidence="5" type="ORF">C1871_01940</name>
    <name evidence="4" type="ORF">C1872_03770</name>
    <name evidence="3" type="ORF">C1875_01430</name>
    <name evidence="7" type="ORF">FIC87_09640</name>
    <name evidence="2" type="ORF">GO726_09205</name>
</gene>
<dbReference type="GeneID" id="69510861"/>
<accession>A0A369NTW3</accession>
<evidence type="ECO:0000313" key="8">
    <source>
        <dbReference type="Proteomes" id="UP000253752"/>
    </source>
</evidence>
<evidence type="ECO:0000313" key="2">
    <source>
        <dbReference type="EMBL" id="MVN33343.1"/>
    </source>
</evidence>
<dbReference type="Proteomes" id="UP000253970">
    <property type="component" value="Unassembled WGS sequence"/>
</dbReference>
<keyword evidence="1" id="KW-0812">Transmembrane</keyword>
<reference evidence="7 12" key="1">
    <citation type="journal article" date="2005" name="Appl. Environ. Microbiol.">
        <title>Intestinal bacterial communities that produce active estrogen-like compounds enterodiol and enterolactone in humans.</title>
        <authorList>
            <person name="Clavel T."/>
            <person name="Henderson G."/>
            <person name="Alpert C.A."/>
            <person name="Philippe C."/>
            <person name="Rigottier-Gois L."/>
            <person name="Dore J."/>
            <person name="Blaut M."/>
        </authorList>
    </citation>
    <scope>NUCLEOTIDE SEQUENCE [LARGE SCALE GENOMIC DNA]</scope>
    <source>
        <strain evidence="7 12">SECO-MT75m2</strain>
    </source>
</reference>
<reference evidence="7" key="3">
    <citation type="submission" date="2019-06" db="EMBL/GenBank/DDBJ databases">
        <authorList>
            <person name="Bisanz J.E."/>
            <person name="Turnbaugh P.J."/>
        </authorList>
    </citation>
    <scope>NUCLEOTIDE SEQUENCE</scope>
    <source>
        <strain evidence="7">SECO-MT75m2</strain>
    </source>
</reference>
<keyword evidence="1" id="KW-0472">Membrane</keyword>
<feature type="transmembrane region" description="Helical" evidence="1">
    <location>
        <begin position="51"/>
        <end position="71"/>
    </location>
</feature>
<dbReference type="Proteomes" id="UP000253752">
    <property type="component" value="Unassembled WGS sequence"/>
</dbReference>
<evidence type="ECO:0000313" key="4">
    <source>
        <dbReference type="EMBL" id="RDB80692.1"/>
    </source>
</evidence>
<feature type="transmembrane region" description="Helical" evidence="1">
    <location>
        <begin position="173"/>
        <end position="196"/>
    </location>
</feature>
<evidence type="ECO:0000313" key="10">
    <source>
        <dbReference type="Proteomes" id="UP000253915"/>
    </source>
</evidence>
<organism evidence="5 9">
    <name type="scientific">Eggerthella lenta</name>
    <name type="common">Eubacterium lentum</name>
    <dbReference type="NCBI Taxonomy" id="84112"/>
    <lineage>
        <taxon>Bacteria</taxon>
        <taxon>Bacillati</taxon>
        <taxon>Actinomycetota</taxon>
        <taxon>Coriobacteriia</taxon>
        <taxon>Eggerthellales</taxon>
        <taxon>Eggerthellaceae</taxon>
        <taxon>Eggerthella</taxon>
    </lineage>
</organism>
<dbReference type="EMBL" id="PPTY01000002">
    <property type="protein sequence ID" value="RDB88217.1"/>
    <property type="molecule type" value="Genomic_DNA"/>
</dbReference>
<evidence type="ECO:0000313" key="13">
    <source>
        <dbReference type="Proteomes" id="UP000436429"/>
    </source>
</evidence>
<feature type="transmembrane region" description="Helical" evidence="1">
    <location>
        <begin position="130"/>
        <end position="153"/>
    </location>
</feature>
<comment type="caution">
    <text evidence="5">The sequence shown here is derived from an EMBL/GenBank/DDBJ whole genome shotgun (WGS) entry which is preliminary data.</text>
</comment>
<evidence type="ECO:0000313" key="6">
    <source>
        <dbReference type="EMBL" id="RDC41738.1"/>
    </source>
</evidence>
<dbReference type="Proteomes" id="UP000312594">
    <property type="component" value="Unassembled WGS sequence"/>
</dbReference>
<protein>
    <submittedName>
        <fullName evidence="2">MptD family putative ECF transporter S component</fullName>
    </submittedName>
</protein>
<dbReference type="Proteomes" id="UP000436429">
    <property type="component" value="Unassembled WGS sequence"/>
</dbReference>
<dbReference type="EMBL" id="PPUQ01000001">
    <property type="protein sequence ID" value="RDC41738.1"/>
    <property type="molecule type" value="Genomic_DNA"/>
</dbReference>
<evidence type="ECO:0000313" key="3">
    <source>
        <dbReference type="EMBL" id="RDB73543.1"/>
    </source>
</evidence>
<name>A0A369NTW3_EGGLN</name>
<sequence length="209" mass="21730">MATTTVAASSGGANAKGKLVGKDYITLAIFGVLLFLVFMVFAMVLGMNANLFWFTHACGSLIGGIVWMYVAAKVPKRGAFAIMSAIVAVVALLLGMLWTGPVGIVAGGLLAELVAGAGSKRTTLRCLAAFAVWTLCFWVGQESMIFLAGDAYVQIVVDSGMSAEYGQGLVDFIHGPLALVALAATAVCPFVGGWIGSKLFKKHFAKISA</sequence>
<dbReference type="EMBL" id="PPTX01000004">
    <property type="protein sequence ID" value="RDB80692.1"/>
    <property type="molecule type" value="Genomic_DNA"/>
</dbReference>
<proteinExistence type="predicted"/>
<reference evidence="8 9" key="2">
    <citation type="journal article" date="2018" name="Elife">
        <title>Discovery and characterization of a prevalent human gut bacterial enzyme sufficient for the inactivation of a family of plant toxins.</title>
        <authorList>
            <person name="Koppel N."/>
            <person name="Bisanz J.E."/>
            <person name="Pandelia M.E."/>
            <person name="Turnbaugh P.J."/>
            <person name="Balskus E.P."/>
        </authorList>
    </citation>
    <scope>NUCLEOTIDE SEQUENCE [LARGE SCALE GENOMIC DNA]</scope>
    <source>
        <strain evidence="6 10">16A</strain>
        <strain evidence="5 9">FAA1-1-60AUCSF</strain>
        <strain evidence="4 8">MR1 #12</strain>
        <strain evidence="3 11">W1 BHI 6</strain>
    </source>
</reference>